<dbReference type="RefSeq" id="WP_089860041.1">
    <property type="nucleotide sequence ID" value="NZ_FNDW01000010.1"/>
</dbReference>
<dbReference type="InterPro" id="IPR022385">
    <property type="entry name" value="Rhs_assc_core"/>
</dbReference>
<organism evidence="3 4">
    <name type="scientific">Chryseobacterium taeanense</name>
    <dbReference type="NCBI Taxonomy" id="311334"/>
    <lineage>
        <taxon>Bacteria</taxon>
        <taxon>Pseudomonadati</taxon>
        <taxon>Bacteroidota</taxon>
        <taxon>Flavobacteriia</taxon>
        <taxon>Flavobacteriales</taxon>
        <taxon>Weeksellaceae</taxon>
        <taxon>Chryseobacterium group</taxon>
        <taxon>Chryseobacterium</taxon>
    </lineage>
</organism>
<reference evidence="4" key="1">
    <citation type="submission" date="2016-10" db="EMBL/GenBank/DDBJ databases">
        <authorList>
            <person name="Varghese N."/>
            <person name="Submissions S."/>
        </authorList>
    </citation>
    <scope>NUCLEOTIDE SEQUENCE [LARGE SCALE GENOMIC DNA]</scope>
    <source>
        <strain evidence="4">DSM 17071</strain>
    </source>
</reference>
<evidence type="ECO:0000313" key="4">
    <source>
        <dbReference type="Proteomes" id="UP000198869"/>
    </source>
</evidence>
<keyword evidence="1" id="KW-0732">Signal</keyword>
<dbReference type="STRING" id="311334.SAMN05421846_110129"/>
<dbReference type="InterPro" id="IPR045619">
    <property type="entry name" value="DUF6443"/>
</dbReference>
<dbReference type="OrthoDB" id="2972467at2"/>
<proteinExistence type="predicted"/>
<dbReference type="Pfam" id="PF20041">
    <property type="entry name" value="DUF6443"/>
    <property type="match status" value="1"/>
</dbReference>
<name>A0A1G8M034_9FLAO</name>
<feature type="signal peptide" evidence="1">
    <location>
        <begin position="1"/>
        <end position="19"/>
    </location>
</feature>
<accession>A0A1G8M034</accession>
<feature type="domain" description="DUF6443" evidence="2">
    <location>
        <begin position="40"/>
        <end position="152"/>
    </location>
</feature>
<keyword evidence="4" id="KW-1185">Reference proteome</keyword>
<dbReference type="Gene3D" id="2.180.10.10">
    <property type="entry name" value="RHS repeat-associated core"/>
    <property type="match status" value="1"/>
</dbReference>
<feature type="chain" id="PRO_5011747195" evidence="1">
    <location>
        <begin position="20"/>
        <end position="1174"/>
    </location>
</feature>
<dbReference type="InterPro" id="IPR050708">
    <property type="entry name" value="T6SS_VgrG/RHS"/>
</dbReference>
<protein>
    <submittedName>
        <fullName evidence="3">RHS repeat-associated core domain-containing protein</fullName>
    </submittedName>
</protein>
<dbReference type="PANTHER" id="PTHR32305:SF15">
    <property type="entry name" value="PROTEIN RHSA-RELATED"/>
    <property type="match status" value="1"/>
</dbReference>
<evidence type="ECO:0000256" key="1">
    <source>
        <dbReference type="SAM" id="SignalP"/>
    </source>
</evidence>
<dbReference type="PANTHER" id="PTHR32305">
    <property type="match status" value="1"/>
</dbReference>
<dbReference type="AlphaFoldDB" id="A0A1G8M034"/>
<gene>
    <name evidence="3" type="ORF">SAMN05421846_110129</name>
</gene>
<dbReference type="Proteomes" id="UP000198869">
    <property type="component" value="Unassembled WGS sequence"/>
</dbReference>
<evidence type="ECO:0000313" key="3">
    <source>
        <dbReference type="EMBL" id="SDI61342.1"/>
    </source>
</evidence>
<sequence>MKKILIPIGALLLSGLSNAQNQSSSTENYIYSKTYLDYDAVTGQPTKTSETVQYFDGLGRPKQVVNIKASPQGKDMVTHIEYDGFGRQVKDYLPVPQQGTQNGAIYTSPLSNAIQPNLYGSEKIFSEKILENSPLDRILQQKQVGTAWDTKPVQFGYDVNIQEDYVRKYETSTTWVDGRTQTSVQLLQYFLPNQLYKNTVIDEDGNTTIEFKNGEGQVLLVRKMLSATEKADTYYVYNEYNQLAFVIPPLASAPTVESSTMENLYYQYRYDGRNRLVEKKLPGKGWEYMVYDKQDRLVMTQDANLRANDQWLFTKYDQFSRPVYTGICFSGSSRIQFVEAVESFGSANESRATSSWSNNGIDVYYTKSGAYPNESNFSILTVNYYDTYPAYSFNPAFPTVIQGADVLTDTPDANGLSTKSLPVMSLVKNIEDDNWTKNYTYYDKKGRTIGSYSINHLGGRTKVESRLDFAGVVQQSITRHKRLDTDTDRVITENFTYDPQNRLLTHTHQVDSNPVEYLAQNTYNELSQLSGKKVGGVSSSTPLQDISYSYNIRGWMTKINDPANLNGKLFGYEIKYNQVEGEQTPDPFDTNLKVLPKYNGNIAEVDWRTNTTSGDYLRRYGYVYDRLNRLSAGFYQRDDHPSANEYFEKIAYDLNGNITNLKRTASLEGNTTAGLIDNLTYAYFNNNSSNRLRTVTDSSTDYRGYPETSGVEIGYDDNGNMTSQEDKGILQIDYNFLNLPDYMKFKQGLALRSGIVRENTIYLYRADGTKLRKTYNYAPPNPLGTINELSTKLTEYLDSFQYESKAIGRKGSAVLTLSFVPTAEGYYNFENNKYIYNYTDHLGNTRLSYFNNGTGIEVLEENNYYPFGLKHGGYNVLSGNPSYQYKYNGKELQTETGMYDYGARFYMPDIGRWGVVDPLAETSRRWSPYTYAYNNPIRFVDPDGMQNEDKIKIFNDGKIERTKDNNSYDTVTNENESKSIKIARTNVTEDNPTGDSQIGELKNEKISIAGAGPDFGYFQVNDYNIATQIFEFIADNTKMEFGQDKFDFSDGYSTNIISTNYDEKSHASAADVLTNHNLSMGSGSMHITKDAVYSEAVHSHPGFEYNPSGFSEGNWNKGNPTFGIAYKDAGDKGRSKRNNAISKYVYNTWLKNNGANGGYVRYDYNQAVYTGKKK</sequence>
<dbReference type="NCBIfam" id="TIGR03696">
    <property type="entry name" value="Rhs_assc_core"/>
    <property type="match status" value="1"/>
</dbReference>
<dbReference type="EMBL" id="FNDW01000010">
    <property type="protein sequence ID" value="SDI61342.1"/>
    <property type="molecule type" value="Genomic_DNA"/>
</dbReference>
<evidence type="ECO:0000259" key="2">
    <source>
        <dbReference type="Pfam" id="PF20041"/>
    </source>
</evidence>